<dbReference type="InterPro" id="IPR001173">
    <property type="entry name" value="Glyco_trans_2-like"/>
</dbReference>
<evidence type="ECO:0000256" key="2">
    <source>
        <dbReference type="SAM" id="MobiDB-lite"/>
    </source>
</evidence>
<accession>A0A940WGM8</accession>
<organism evidence="4 5">
    <name type="scientific">Microbispora oryzae</name>
    <dbReference type="NCBI Taxonomy" id="2806554"/>
    <lineage>
        <taxon>Bacteria</taxon>
        <taxon>Bacillati</taxon>
        <taxon>Actinomycetota</taxon>
        <taxon>Actinomycetes</taxon>
        <taxon>Streptosporangiales</taxon>
        <taxon>Streptosporangiaceae</taxon>
        <taxon>Microbispora</taxon>
    </lineage>
</organism>
<dbReference type="AlphaFoldDB" id="A0A940WGM8"/>
<dbReference type="InterPro" id="IPR050834">
    <property type="entry name" value="Glycosyltransf_2"/>
</dbReference>
<dbReference type="PANTHER" id="PTHR43685">
    <property type="entry name" value="GLYCOSYLTRANSFERASE"/>
    <property type="match status" value="1"/>
</dbReference>
<evidence type="ECO:0000313" key="4">
    <source>
        <dbReference type="EMBL" id="MBP2705181.1"/>
    </source>
</evidence>
<dbReference type="Pfam" id="PF00535">
    <property type="entry name" value="Glycos_transf_2"/>
    <property type="match status" value="1"/>
</dbReference>
<comment type="caution">
    <text evidence="4">The sequence shown here is derived from an EMBL/GenBank/DDBJ whole genome shotgun (WGS) entry which is preliminary data.</text>
</comment>
<evidence type="ECO:0000313" key="5">
    <source>
        <dbReference type="Proteomes" id="UP000674234"/>
    </source>
</evidence>
<dbReference type="RefSeq" id="WP_210156475.1">
    <property type="nucleotide sequence ID" value="NZ_JAFCNB010000007.1"/>
</dbReference>
<feature type="region of interest" description="Disordered" evidence="2">
    <location>
        <begin position="1"/>
        <end position="20"/>
    </location>
</feature>
<keyword evidence="1" id="KW-0175">Coiled coil</keyword>
<gene>
    <name evidence="4" type="ORF">JOL79_15300</name>
</gene>
<dbReference type="InterPro" id="IPR029044">
    <property type="entry name" value="Nucleotide-diphossugar_trans"/>
</dbReference>
<reference evidence="4" key="1">
    <citation type="submission" date="2021-02" db="EMBL/GenBank/DDBJ databases">
        <title>Draft genome sequence of Microbispora sp. RL4-1S isolated from rice leaves in Thailand.</title>
        <authorList>
            <person name="Muangham S."/>
            <person name="Duangmal K."/>
        </authorList>
    </citation>
    <scope>NUCLEOTIDE SEQUENCE</scope>
    <source>
        <strain evidence="4">RL4-1S</strain>
    </source>
</reference>
<keyword evidence="5" id="KW-1185">Reference proteome</keyword>
<dbReference type="Proteomes" id="UP000674234">
    <property type="component" value="Unassembled WGS sequence"/>
</dbReference>
<feature type="coiled-coil region" evidence="1">
    <location>
        <begin position="487"/>
        <end position="528"/>
    </location>
</feature>
<sequence length="572" mass="63192">MTVPGPRVRRNDFGVLEPPEPGEWEPRLSVSVVIPARQCQQTLDLTLAALAAQSYPAHLLEVVVVDDDGTPPLVLPEIAPERTRVIRAAPGGWGIAWAVQCGVEAAEGDVIHRLDADIVPYRTHVESHLRWHHLADYLVVLGTVRFTGAGGGLPAPAEVRAAVAAGAEDGLFDMASSETHDWWERLVDEHDGFRRAPSAMLHRIHVGATASAPAALLRAAGGLDTSLRLAEDTELGYRLTQEGAVFVPDRAARSWHVGRPTAMKRGDEVRRHNRPYIADRVPYRRALRTEAGRQWLVPYVEVVVEVGDAGFEDVRFTVDSALASTLPDVHVTLAGPWRRIRDDERRAPLDDPLIDLRLMRAAYAHDGRVAFTESAADIRTPGPFRLSCPPGWAIGAETLDRLTQHAEEYELGRLRLALEERADGVVTAVFDRTSALARAVRVAKDGEDLDDVVHEVFGLEWLDAETWGVVPGASVRLGRRGNRNTEAALWRRNAERHEAEIERLKAAAAALKEEVRVLRRDGAKAERDASRWREKAEANRREVVRLRRALPRAVLTRAVRRILPPAKPGPGS</sequence>
<feature type="domain" description="Glycosyltransferase 2-like" evidence="3">
    <location>
        <begin position="31"/>
        <end position="155"/>
    </location>
</feature>
<dbReference type="Gene3D" id="3.90.550.10">
    <property type="entry name" value="Spore Coat Polysaccharide Biosynthesis Protein SpsA, Chain A"/>
    <property type="match status" value="1"/>
</dbReference>
<evidence type="ECO:0000259" key="3">
    <source>
        <dbReference type="Pfam" id="PF00535"/>
    </source>
</evidence>
<protein>
    <submittedName>
        <fullName evidence="4">Glycosyltransferase</fullName>
    </submittedName>
</protein>
<evidence type="ECO:0000256" key="1">
    <source>
        <dbReference type="SAM" id="Coils"/>
    </source>
</evidence>
<dbReference type="EMBL" id="JAFCNB010000007">
    <property type="protein sequence ID" value="MBP2705181.1"/>
    <property type="molecule type" value="Genomic_DNA"/>
</dbReference>
<proteinExistence type="predicted"/>
<dbReference type="SUPFAM" id="SSF53448">
    <property type="entry name" value="Nucleotide-diphospho-sugar transferases"/>
    <property type="match status" value="1"/>
</dbReference>
<dbReference type="PANTHER" id="PTHR43685:SF3">
    <property type="entry name" value="SLR2126 PROTEIN"/>
    <property type="match status" value="1"/>
</dbReference>
<name>A0A940WGM8_9ACTN</name>